<feature type="compositionally biased region" description="Basic and acidic residues" evidence="4">
    <location>
        <begin position="91"/>
        <end position="126"/>
    </location>
</feature>
<dbReference type="InterPro" id="IPR023803">
    <property type="entry name" value="Ribosomal_bS16_dom_sf"/>
</dbReference>
<protein>
    <recommendedName>
        <fullName evidence="3">Small ribosomal subunit protein bS16</fullName>
    </recommendedName>
</protein>
<organism evidence="5 6">
    <name type="scientific">Candidatus Nomurabacteria bacterium GW2011_GWA2_35_80</name>
    <dbReference type="NCBI Taxonomy" id="1618733"/>
    <lineage>
        <taxon>Bacteria</taxon>
        <taxon>Candidatus Nomuraibacteriota</taxon>
    </lineage>
</organism>
<dbReference type="Gene3D" id="3.30.1320.10">
    <property type="match status" value="1"/>
</dbReference>
<sequence length="126" mass="14285">MLKIRLQRVGKKHDPAFRVILTDSARAARSGSVNEVLGFYSAKREQTKLSTDKIKEWIAKGAQVSDTVHNILVREKVIKGPKKNVLPPKKKSAEKEKDKEVVAQAKPEEKKEETKKEEPVKEEVVK</sequence>
<evidence type="ECO:0000256" key="3">
    <source>
        <dbReference type="HAMAP-Rule" id="MF_00385"/>
    </source>
</evidence>
<evidence type="ECO:0000256" key="2">
    <source>
        <dbReference type="ARBA" id="ARBA00023274"/>
    </source>
</evidence>
<dbReference type="InterPro" id="IPR000307">
    <property type="entry name" value="Ribosomal_bS16"/>
</dbReference>
<dbReference type="EMBL" id="LBRA01000019">
    <property type="protein sequence ID" value="KKP87902.1"/>
    <property type="molecule type" value="Genomic_DNA"/>
</dbReference>
<evidence type="ECO:0000313" key="6">
    <source>
        <dbReference type="Proteomes" id="UP000034683"/>
    </source>
</evidence>
<proteinExistence type="inferred from homology"/>
<dbReference type="Proteomes" id="UP000034683">
    <property type="component" value="Unassembled WGS sequence"/>
</dbReference>
<feature type="region of interest" description="Disordered" evidence="4">
    <location>
        <begin position="79"/>
        <end position="126"/>
    </location>
</feature>
<dbReference type="GO" id="GO:0005737">
    <property type="term" value="C:cytoplasm"/>
    <property type="evidence" value="ECO:0007669"/>
    <property type="project" value="UniProtKB-ARBA"/>
</dbReference>
<dbReference type="PANTHER" id="PTHR12919:SF20">
    <property type="entry name" value="SMALL RIBOSOMAL SUBUNIT PROTEIN BS16M"/>
    <property type="match status" value="1"/>
</dbReference>
<comment type="caution">
    <text evidence="5">The sequence shown here is derived from an EMBL/GenBank/DDBJ whole genome shotgun (WGS) entry which is preliminary data.</text>
</comment>
<dbReference type="GO" id="GO:0015935">
    <property type="term" value="C:small ribosomal subunit"/>
    <property type="evidence" value="ECO:0007669"/>
    <property type="project" value="TreeGrafter"/>
</dbReference>
<keyword evidence="2 3" id="KW-0687">Ribonucleoprotein</keyword>
<dbReference type="SUPFAM" id="SSF54565">
    <property type="entry name" value="Ribosomal protein S16"/>
    <property type="match status" value="1"/>
</dbReference>
<dbReference type="NCBIfam" id="TIGR00002">
    <property type="entry name" value="S16"/>
    <property type="match status" value="1"/>
</dbReference>
<dbReference type="AlphaFoldDB" id="A0A0G0G853"/>
<reference evidence="5 6" key="1">
    <citation type="journal article" date="2015" name="Nature">
        <title>rRNA introns, odd ribosomes, and small enigmatic genomes across a large radiation of phyla.</title>
        <authorList>
            <person name="Brown C.T."/>
            <person name="Hug L.A."/>
            <person name="Thomas B.C."/>
            <person name="Sharon I."/>
            <person name="Castelle C.J."/>
            <person name="Singh A."/>
            <person name="Wilkins M.J."/>
            <person name="Williams K.H."/>
            <person name="Banfield J.F."/>
        </authorList>
    </citation>
    <scope>NUCLEOTIDE SEQUENCE [LARGE SCALE GENOMIC DNA]</scope>
</reference>
<gene>
    <name evidence="3" type="primary">rpsP</name>
    <name evidence="5" type="ORF">UR92_C0019G0005</name>
</gene>
<accession>A0A0G0G853</accession>
<dbReference type="HAMAP" id="MF_00385">
    <property type="entry name" value="Ribosomal_bS16"/>
    <property type="match status" value="1"/>
</dbReference>
<name>A0A0G0G853_9BACT</name>
<dbReference type="GO" id="GO:0003735">
    <property type="term" value="F:structural constituent of ribosome"/>
    <property type="evidence" value="ECO:0007669"/>
    <property type="project" value="InterPro"/>
</dbReference>
<dbReference type="Pfam" id="PF00886">
    <property type="entry name" value="Ribosomal_S16"/>
    <property type="match status" value="1"/>
</dbReference>
<dbReference type="GO" id="GO:0006412">
    <property type="term" value="P:translation"/>
    <property type="evidence" value="ECO:0007669"/>
    <property type="project" value="UniProtKB-UniRule"/>
</dbReference>
<dbReference type="PANTHER" id="PTHR12919">
    <property type="entry name" value="30S RIBOSOMAL PROTEIN S16"/>
    <property type="match status" value="1"/>
</dbReference>
<evidence type="ECO:0000256" key="4">
    <source>
        <dbReference type="SAM" id="MobiDB-lite"/>
    </source>
</evidence>
<evidence type="ECO:0000256" key="1">
    <source>
        <dbReference type="ARBA" id="ARBA00022980"/>
    </source>
</evidence>
<comment type="similarity">
    <text evidence="3">Belongs to the bacterial ribosomal protein bS16 family.</text>
</comment>
<keyword evidence="1 3" id="KW-0689">Ribosomal protein</keyword>
<evidence type="ECO:0000313" key="5">
    <source>
        <dbReference type="EMBL" id="KKP87902.1"/>
    </source>
</evidence>